<evidence type="ECO:0000313" key="3">
    <source>
        <dbReference type="Proteomes" id="UP000053097"/>
    </source>
</evidence>
<organism evidence="2 3">
    <name type="scientific">Ooceraea biroi</name>
    <name type="common">Clonal raider ant</name>
    <name type="synonym">Cerapachys biroi</name>
    <dbReference type="NCBI Taxonomy" id="2015173"/>
    <lineage>
        <taxon>Eukaryota</taxon>
        <taxon>Metazoa</taxon>
        <taxon>Ecdysozoa</taxon>
        <taxon>Arthropoda</taxon>
        <taxon>Hexapoda</taxon>
        <taxon>Insecta</taxon>
        <taxon>Pterygota</taxon>
        <taxon>Neoptera</taxon>
        <taxon>Endopterygota</taxon>
        <taxon>Hymenoptera</taxon>
        <taxon>Apocrita</taxon>
        <taxon>Aculeata</taxon>
        <taxon>Formicoidea</taxon>
        <taxon>Formicidae</taxon>
        <taxon>Dorylinae</taxon>
        <taxon>Ooceraea</taxon>
    </lineage>
</organism>
<dbReference type="EMBL" id="KK107019">
    <property type="protein sequence ID" value="EZA62702.1"/>
    <property type="molecule type" value="Genomic_DNA"/>
</dbReference>
<evidence type="ECO:0000256" key="1">
    <source>
        <dbReference type="SAM" id="MobiDB-lite"/>
    </source>
</evidence>
<accession>A0A026X374</accession>
<dbReference type="Proteomes" id="UP000053097">
    <property type="component" value="Unassembled WGS sequence"/>
</dbReference>
<feature type="compositionally biased region" description="Basic and acidic residues" evidence="1">
    <location>
        <begin position="87"/>
        <end position="112"/>
    </location>
</feature>
<sequence length="112" mass="12198">MAARVVVVVVIVVVVARLTGVTGAIELFVGNKRAQVVEADVARAAVAGPALAGVQALLRVRKTMNQVKLKNLVHHGKLKKLQQQRGIIKEQPKSKIDSKEQHKNNINHNEES</sequence>
<dbReference type="AlphaFoldDB" id="A0A026X374"/>
<name>A0A026X374_OOCBI</name>
<feature type="region of interest" description="Disordered" evidence="1">
    <location>
        <begin position="83"/>
        <end position="112"/>
    </location>
</feature>
<reference evidence="2 3" key="1">
    <citation type="journal article" date="2014" name="Curr. Biol.">
        <title>The genome of the clonal raider ant Cerapachys biroi.</title>
        <authorList>
            <person name="Oxley P.R."/>
            <person name="Ji L."/>
            <person name="Fetter-Pruneda I."/>
            <person name="McKenzie S.K."/>
            <person name="Li C."/>
            <person name="Hu H."/>
            <person name="Zhang G."/>
            <person name="Kronauer D.J."/>
        </authorList>
    </citation>
    <scope>NUCLEOTIDE SEQUENCE [LARGE SCALE GENOMIC DNA]</scope>
</reference>
<proteinExistence type="predicted"/>
<protein>
    <submittedName>
        <fullName evidence="2">Uncharacterized protein</fullName>
    </submittedName>
</protein>
<evidence type="ECO:0000313" key="2">
    <source>
        <dbReference type="EMBL" id="EZA62702.1"/>
    </source>
</evidence>
<gene>
    <name evidence="2" type="ORF">X777_07517</name>
</gene>
<keyword evidence="3" id="KW-1185">Reference proteome</keyword>